<proteinExistence type="predicted"/>
<keyword evidence="4" id="KW-1185">Reference proteome</keyword>
<organism evidence="3 4">
    <name type="scientific">Dictyobacter arantiisoli</name>
    <dbReference type="NCBI Taxonomy" id="2014874"/>
    <lineage>
        <taxon>Bacteria</taxon>
        <taxon>Bacillati</taxon>
        <taxon>Chloroflexota</taxon>
        <taxon>Ktedonobacteria</taxon>
        <taxon>Ktedonobacterales</taxon>
        <taxon>Dictyobacteraceae</taxon>
        <taxon>Dictyobacter</taxon>
    </lineage>
</organism>
<sequence length="338" mass="36425">MAKVKHHTTSAAQRREQERVQRGQRNQVARNQARSRRSKKSSRNAWLIVGVTVVLLVLLIVGFVLLGNNKPSQKAVTVKSTVYQSLTNVKPALLSQVGAGSVSSGLSSVLKPVKNTPVLKGPNGKPQVFYMGGEFCPYCGAQRWAMIVALSRFGTFTTAPSPLVSGELSVPTFSFFNSAYKSDYIDFVPVEVSDNSQPNPKPLQKLTPEQQQLVNTYDAPPYTSAASAGSFPFISVGNQYVSAGAYFPHDILIGNTHDYIVSQLQDPTTDISRAVLGSANYLTAQICKITNNQPGSVCNADPIPSLQGKLPQASLSTGNTVVTNSVLPQAIETRKRIA</sequence>
<dbReference type="AlphaFoldDB" id="A0A5A5T954"/>
<reference evidence="3 4" key="1">
    <citation type="submission" date="2019-01" db="EMBL/GenBank/DDBJ databases">
        <title>Draft genome sequence of Dictyobacter sp. Uno17.</title>
        <authorList>
            <person name="Wang C.M."/>
            <person name="Zheng Y."/>
            <person name="Sakai Y."/>
            <person name="Abe K."/>
            <person name="Yokota A."/>
            <person name="Yabe S."/>
        </authorList>
    </citation>
    <scope>NUCLEOTIDE SEQUENCE [LARGE SCALE GENOMIC DNA]</scope>
    <source>
        <strain evidence="3 4">Uno17</strain>
    </source>
</reference>
<dbReference type="Proteomes" id="UP000322530">
    <property type="component" value="Unassembled WGS sequence"/>
</dbReference>
<dbReference type="OrthoDB" id="154333at2"/>
<keyword evidence="2" id="KW-0812">Transmembrane</keyword>
<accession>A0A5A5T954</accession>
<keyword evidence="2" id="KW-0472">Membrane</keyword>
<evidence type="ECO:0000256" key="2">
    <source>
        <dbReference type="SAM" id="Phobius"/>
    </source>
</evidence>
<gene>
    <name evidence="3" type="ORF">KDI_14820</name>
</gene>
<feature type="region of interest" description="Disordered" evidence="1">
    <location>
        <begin position="1"/>
        <end position="39"/>
    </location>
</feature>
<evidence type="ECO:0000313" key="3">
    <source>
        <dbReference type="EMBL" id="GCF07918.1"/>
    </source>
</evidence>
<evidence type="ECO:0000313" key="4">
    <source>
        <dbReference type="Proteomes" id="UP000322530"/>
    </source>
</evidence>
<evidence type="ECO:0008006" key="5">
    <source>
        <dbReference type="Google" id="ProtNLM"/>
    </source>
</evidence>
<name>A0A5A5T954_9CHLR</name>
<evidence type="ECO:0000256" key="1">
    <source>
        <dbReference type="SAM" id="MobiDB-lite"/>
    </source>
</evidence>
<dbReference type="EMBL" id="BIXY01000016">
    <property type="protein sequence ID" value="GCF07918.1"/>
    <property type="molecule type" value="Genomic_DNA"/>
</dbReference>
<comment type="caution">
    <text evidence="3">The sequence shown here is derived from an EMBL/GenBank/DDBJ whole genome shotgun (WGS) entry which is preliminary data.</text>
</comment>
<dbReference type="RefSeq" id="WP_149400922.1">
    <property type="nucleotide sequence ID" value="NZ_BIXY01000016.1"/>
</dbReference>
<keyword evidence="2" id="KW-1133">Transmembrane helix</keyword>
<dbReference type="InterPro" id="IPR009272">
    <property type="entry name" value="DUF929"/>
</dbReference>
<feature type="transmembrane region" description="Helical" evidence="2">
    <location>
        <begin position="44"/>
        <end position="66"/>
    </location>
</feature>
<protein>
    <recommendedName>
        <fullName evidence="5">DUF929 domain-containing protein</fullName>
    </recommendedName>
</protein>
<dbReference type="Pfam" id="PF06053">
    <property type="entry name" value="DUF929"/>
    <property type="match status" value="1"/>
</dbReference>